<dbReference type="InterPro" id="IPR036990">
    <property type="entry name" value="M14A-like_propep"/>
</dbReference>
<dbReference type="Pfam" id="PF00246">
    <property type="entry name" value="Peptidase_M14"/>
    <property type="match status" value="1"/>
</dbReference>
<keyword evidence="10" id="KW-1015">Disulfide bond</keyword>
<evidence type="ECO:0000256" key="12">
    <source>
        <dbReference type="SAM" id="SignalP"/>
    </source>
</evidence>
<proteinExistence type="inferred from homology"/>
<dbReference type="InterPro" id="IPR003146">
    <property type="entry name" value="M14A_act_pep"/>
</dbReference>
<evidence type="ECO:0000256" key="10">
    <source>
        <dbReference type="ARBA" id="ARBA00023157"/>
    </source>
</evidence>
<dbReference type="GO" id="GO:0008270">
    <property type="term" value="F:zinc ion binding"/>
    <property type="evidence" value="ECO:0007669"/>
    <property type="project" value="InterPro"/>
</dbReference>
<dbReference type="AlphaFoldDB" id="A0A3L8DHW7"/>
<evidence type="ECO:0000256" key="1">
    <source>
        <dbReference type="ARBA" id="ARBA00001947"/>
    </source>
</evidence>
<dbReference type="CDD" id="cd03860">
    <property type="entry name" value="M14_CP_A-B_like"/>
    <property type="match status" value="1"/>
</dbReference>
<evidence type="ECO:0000259" key="13">
    <source>
        <dbReference type="PROSITE" id="PS52035"/>
    </source>
</evidence>
<protein>
    <recommendedName>
        <fullName evidence="13">Peptidase M14 domain-containing protein</fullName>
    </recommendedName>
</protein>
<keyword evidence="7" id="KW-0378">Hydrolase</keyword>
<evidence type="ECO:0000256" key="3">
    <source>
        <dbReference type="ARBA" id="ARBA00022645"/>
    </source>
</evidence>
<feature type="signal peptide" evidence="12">
    <location>
        <begin position="1"/>
        <end position="24"/>
    </location>
</feature>
<dbReference type="FunFam" id="3.40.630.10:FF:000056">
    <property type="entry name" value="Zinc carboxypeptidase"/>
    <property type="match status" value="1"/>
</dbReference>
<dbReference type="Gene3D" id="3.30.70.340">
    <property type="entry name" value="Metallocarboxypeptidase-like"/>
    <property type="match status" value="1"/>
</dbReference>
<organism evidence="14 15">
    <name type="scientific">Ooceraea biroi</name>
    <name type="common">Clonal raider ant</name>
    <name type="synonym">Cerapachys biroi</name>
    <dbReference type="NCBI Taxonomy" id="2015173"/>
    <lineage>
        <taxon>Eukaryota</taxon>
        <taxon>Metazoa</taxon>
        <taxon>Ecdysozoa</taxon>
        <taxon>Arthropoda</taxon>
        <taxon>Hexapoda</taxon>
        <taxon>Insecta</taxon>
        <taxon>Pterygota</taxon>
        <taxon>Neoptera</taxon>
        <taxon>Endopterygota</taxon>
        <taxon>Hymenoptera</taxon>
        <taxon>Apocrita</taxon>
        <taxon>Aculeata</taxon>
        <taxon>Formicoidea</taxon>
        <taxon>Formicidae</taxon>
        <taxon>Dorylinae</taxon>
        <taxon>Ooceraea</taxon>
    </lineage>
</organism>
<feature type="domain" description="Peptidase M14" evidence="13">
    <location>
        <begin position="254"/>
        <end position="577"/>
    </location>
</feature>
<keyword evidence="4" id="KW-0645">Protease</keyword>
<evidence type="ECO:0000256" key="6">
    <source>
        <dbReference type="ARBA" id="ARBA00022729"/>
    </source>
</evidence>
<name>A0A3L8DHW7_OOCBI</name>
<dbReference type="GO" id="GO:0004181">
    <property type="term" value="F:metallocarboxypeptidase activity"/>
    <property type="evidence" value="ECO:0007669"/>
    <property type="project" value="InterPro"/>
</dbReference>
<dbReference type="OrthoDB" id="3626597at2759"/>
<evidence type="ECO:0000256" key="11">
    <source>
        <dbReference type="PROSITE-ProRule" id="PRU01379"/>
    </source>
</evidence>
<dbReference type="Pfam" id="PF02244">
    <property type="entry name" value="Propep_M14"/>
    <property type="match status" value="1"/>
</dbReference>
<evidence type="ECO:0000313" key="15">
    <source>
        <dbReference type="Proteomes" id="UP000279307"/>
    </source>
</evidence>
<dbReference type="PANTHER" id="PTHR11705">
    <property type="entry name" value="PROTEASE FAMILY M14 CARBOXYPEPTIDASE A,B"/>
    <property type="match status" value="1"/>
</dbReference>
<comment type="similarity">
    <text evidence="2 11">Belongs to the peptidase M14 family.</text>
</comment>
<dbReference type="InterPro" id="IPR057247">
    <property type="entry name" value="CARBOXYPEPT_ZN_2"/>
</dbReference>
<keyword evidence="9" id="KW-0482">Metalloprotease</keyword>
<dbReference type="PROSITE" id="PS00133">
    <property type="entry name" value="CARBOXYPEPT_ZN_2"/>
    <property type="match status" value="1"/>
</dbReference>
<dbReference type="PROSITE" id="PS52035">
    <property type="entry name" value="PEPTIDASE_M14"/>
    <property type="match status" value="1"/>
</dbReference>
<keyword evidence="8" id="KW-0862">Zinc</keyword>
<keyword evidence="3" id="KW-0121">Carboxypeptidase</keyword>
<dbReference type="SMART" id="SM00631">
    <property type="entry name" value="Zn_pept"/>
    <property type="match status" value="1"/>
</dbReference>
<dbReference type="PANTHER" id="PTHR11705:SF89">
    <property type="entry name" value="PEPTIDASE M14 CARBOXYPEPTIDASE A DOMAIN-CONTAINING PROTEIN"/>
    <property type="match status" value="1"/>
</dbReference>
<comment type="cofactor">
    <cofactor evidence="1">
        <name>Zn(2+)</name>
        <dbReference type="ChEBI" id="CHEBI:29105"/>
    </cofactor>
</comment>
<dbReference type="PRINTS" id="PR00765">
    <property type="entry name" value="CRBOXYPTASEA"/>
</dbReference>
<evidence type="ECO:0000256" key="7">
    <source>
        <dbReference type="ARBA" id="ARBA00022801"/>
    </source>
</evidence>
<dbReference type="Proteomes" id="UP000279307">
    <property type="component" value="Chromosome 7"/>
</dbReference>
<evidence type="ECO:0000313" key="14">
    <source>
        <dbReference type="EMBL" id="RLU20045.1"/>
    </source>
</evidence>
<sequence>MSVGSILCVILTVLMILVQHSINGIPYRDTYMVTHPRYEKNYLKGRIIREKRVLDEENSGLQDFYNNQEKQSCSKLEDRKGGKIELTKTDSYPQEITRESLWDDNDNRGFSLLGLVESMLSVVTSGFSTVVNSIVGTEKKNLRSRIPRVNYKNYQLIRLFPTTENHIVDLRDLKDAEPEEIKFWSFPKPNRTTDVIIAPDLVADVKDYLQDRNINFKVLISDIQKTIAYQNPKMSKEQREDLVTTQGHTMTWKRYHRYGDIMRYLEHLAFNYPKLVELVTIGHSYEGQPIKMAKVSTGSHKNGDKKPAIWIDAGMHGREWISTAVATYILNQLVERNSTYSKLLDMSDWMILPVANPDGYEYSHIGDRFWRKTRSNHAESQTDSRYTPSNFLQFVTHYTRWLWTKCEGVDPNRNFAYHWGEENEGGASSDPCHETYSGPFAFSEPETKAMADYILANKQHIRMYLTLHSYSQMWLVPWGHTHTKPPDYSDMMSAAKKAINAIAKIHGTHYQFGPVADLMYPTSGTSDDWAKGVAGIKYAYTVELRDRGTYGFLLPATQIVPTAREIWAGIRAIARLVACNT</sequence>
<keyword evidence="6 12" id="KW-0732">Signal</keyword>
<reference evidence="14 15" key="1">
    <citation type="journal article" date="2018" name="Genome Res.">
        <title>The genomic architecture and molecular evolution of ant odorant receptors.</title>
        <authorList>
            <person name="McKenzie S.K."/>
            <person name="Kronauer D.J.C."/>
        </authorList>
    </citation>
    <scope>NUCLEOTIDE SEQUENCE [LARGE SCALE GENOMIC DNA]</scope>
    <source>
        <strain evidence="14">Clonal line C1</strain>
    </source>
</reference>
<dbReference type="Gene3D" id="3.40.630.10">
    <property type="entry name" value="Zn peptidases"/>
    <property type="match status" value="1"/>
</dbReference>
<feature type="chain" id="PRO_5018124693" description="Peptidase M14 domain-containing protein" evidence="12">
    <location>
        <begin position="25"/>
        <end position="581"/>
    </location>
</feature>
<dbReference type="InterPro" id="IPR000834">
    <property type="entry name" value="Peptidase_M14"/>
</dbReference>
<gene>
    <name evidence="14" type="ORF">DMN91_006651</name>
</gene>
<dbReference type="GO" id="GO:0005615">
    <property type="term" value="C:extracellular space"/>
    <property type="evidence" value="ECO:0007669"/>
    <property type="project" value="TreeGrafter"/>
</dbReference>
<evidence type="ECO:0000256" key="4">
    <source>
        <dbReference type="ARBA" id="ARBA00022670"/>
    </source>
</evidence>
<feature type="active site" description="Proton donor/acceptor" evidence="11">
    <location>
        <position position="543"/>
    </location>
</feature>
<dbReference type="EMBL" id="QOIP01000007">
    <property type="protein sequence ID" value="RLU20045.1"/>
    <property type="molecule type" value="Genomic_DNA"/>
</dbReference>
<dbReference type="SUPFAM" id="SSF53187">
    <property type="entry name" value="Zn-dependent exopeptidases"/>
    <property type="match status" value="1"/>
</dbReference>
<dbReference type="InterPro" id="IPR057246">
    <property type="entry name" value="CARBOXYPEPT_ZN_1"/>
</dbReference>
<evidence type="ECO:0000256" key="9">
    <source>
        <dbReference type="ARBA" id="ARBA00023049"/>
    </source>
</evidence>
<evidence type="ECO:0000256" key="8">
    <source>
        <dbReference type="ARBA" id="ARBA00022833"/>
    </source>
</evidence>
<dbReference type="PROSITE" id="PS00132">
    <property type="entry name" value="CARBOXYPEPT_ZN_1"/>
    <property type="match status" value="1"/>
</dbReference>
<keyword evidence="5" id="KW-0479">Metal-binding</keyword>
<evidence type="ECO:0000256" key="2">
    <source>
        <dbReference type="ARBA" id="ARBA00005988"/>
    </source>
</evidence>
<dbReference type="GO" id="GO:0006508">
    <property type="term" value="P:proteolysis"/>
    <property type="evidence" value="ECO:0007669"/>
    <property type="project" value="UniProtKB-KW"/>
</dbReference>
<accession>A0A3L8DHW7</accession>
<comment type="caution">
    <text evidence="14">The sequence shown here is derived from an EMBL/GenBank/DDBJ whole genome shotgun (WGS) entry which is preliminary data.</text>
</comment>
<evidence type="ECO:0000256" key="5">
    <source>
        <dbReference type="ARBA" id="ARBA00022723"/>
    </source>
</evidence>
<dbReference type="SUPFAM" id="SSF54897">
    <property type="entry name" value="Protease propeptides/inhibitors"/>
    <property type="match status" value="1"/>
</dbReference>